<feature type="transmembrane region" description="Helical" evidence="9">
    <location>
        <begin position="337"/>
        <end position="356"/>
    </location>
</feature>
<dbReference type="PANTHER" id="PTHR13131">
    <property type="entry name" value="CYSTINOSIN"/>
    <property type="match status" value="1"/>
</dbReference>
<dbReference type="EMBL" id="CAXAJV020001301">
    <property type="protein sequence ID" value="CAL7952334.1"/>
    <property type="molecule type" value="Genomic_DNA"/>
</dbReference>
<keyword evidence="10" id="KW-0732">Signal</keyword>
<keyword evidence="12" id="KW-1185">Reference proteome</keyword>
<comment type="catalytic activity">
    <reaction evidence="8">
        <text>L-cystine(out) + H(+)(out) = L-cystine(in) + H(+)(in)</text>
        <dbReference type="Rhea" id="RHEA:66172"/>
        <dbReference type="ChEBI" id="CHEBI:15378"/>
        <dbReference type="ChEBI" id="CHEBI:35491"/>
    </reaction>
    <physiologicalReaction direction="left-to-right" evidence="8">
        <dbReference type="Rhea" id="RHEA:66173"/>
    </physiologicalReaction>
</comment>
<gene>
    <name evidence="11" type="ORF">XYLVIOL_LOCUS11011</name>
</gene>
<dbReference type="Proteomes" id="UP001642520">
    <property type="component" value="Unassembled WGS sequence"/>
</dbReference>
<evidence type="ECO:0000256" key="2">
    <source>
        <dbReference type="ARBA" id="ARBA00006855"/>
    </source>
</evidence>
<dbReference type="NCBIfam" id="TIGR00951">
    <property type="entry name" value="2A43"/>
    <property type="match status" value="1"/>
</dbReference>
<feature type="transmembrane region" description="Helical" evidence="9">
    <location>
        <begin position="238"/>
        <end position="258"/>
    </location>
</feature>
<dbReference type="InterPro" id="IPR006603">
    <property type="entry name" value="PQ-loop_rpt"/>
</dbReference>
<keyword evidence="5" id="KW-0677">Repeat</keyword>
<organism evidence="11 12">
    <name type="scientific">Xylocopa violacea</name>
    <name type="common">Violet carpenter bee</name>
    <name type="synonym">Apis violacea</name>
    <dbReference type="NCBI Taxonomy" id="135666"/>
    <lineage>
        <taxon>Eukaryota</taxon>
        <taxon>Metazoa</taxon>
        <taxon>Ecdysozoa</taxon>
        <taxon>Arthropoda</taxon>
        <taxon>Hexapoda</taxon>
        <taxon>Insecta</taxon>
        <taxon>Pterygota</taxon>
        <taxon>Neoptera</taxon>
        <taxon>Endopterygota</taxon>
        <taxon>Hymenoptera</taxon>
        <taxon>Apocrita</taxon>
        <taxon>Aculeata</taxon>
        <taxon>Apoidea</taxon>
        <taxon>Anthophila</taxon>
        <taxon>Apidae</taxon>
        <taxon>Xylocopa</taxon>
        <taxon>Xylocopa</taxon>
    </lineage>
</organism>
<keyword evidence="3" id="KW-0813">Transport</keyword>
<dbReference type="Gene3D" id="1.20.1280.290">
    <property type="match status" value="1"/>
</dbReference>
<evidence type="ECO:0000256" key="10">
    <source>
        <dbReference type="SAM" id="SignalP"/>
    </source>
</evidence>
<evidence type="ECO:0000313" key="12">
    <source>
        <dbReference type="Proteomes" id="UP001642520"/>
    </source>
</evidence>
<keyword evidence="6 9" id="KW-1133">Transmembrane helix</keyword>
<comment type="caution">
    <text evidence="11">The sequence shown here is derived from an EMBL/GenBank/DDBJ whole genome shotgun (WGS) entry which is preliminary data.</text>
</comment>
<evidence type="ECO:0008006" key="13">
    <source>
        <dbReference type="Google" id="ProtNLM"/>
    </source>
</evidence>
<dbReference type="SMART" id="SM00679">
    <property type="entry name" value="CTNS"/>
    <property type="match status" value="2"/>
</dbReference>
<accession>A0ABP1PJK5</accession>
<protein>
    <recommendedName>
        <fullName evidence="13">Cystinosin homolog</fullName>
    </recommendedName>
</protein>
<feature type="transmembrane region" description="Helical" evidence="9">
    <location>
        <begin position="122"/>
        <end position="142"/>
    </location>
</feature>
<evidence type="ECO:0000256" key="1">
    <source>
        <dbReference type="ARBA" id="ARBA00004127"/>
    </source>
</evidence>
<evidence type="ECO:0000256" key="5">
    <source>
        <dbReference type="ARBA" id="ARBA00022737"/>
    </source>
</evidence>
<reference evidence="11 12" key="1">
    <citation type="submission" date="2024-08" db="EMBL/GenBank/DDBJ databases">
        <authorList>
            <person name="Will J Nash"/>
            <person name="Angela Man"/>
            <person name="Seanna McTaggart"/>
            <person name="Kendall Baker"/>
            <person name="Tom Barker"/>
            <person name="Leah Catchpole"/>
            <person name="Alex Durrant"/>
            <person name="Karim Gharbi"/>
            <person name="Naomi Irish"/>
            <person name="Gemy Kaithakottil"/>
            <person name="Debby Ku"/>
            <person name="Aaliyah Providence"/>
            <person name="Felix Shaw"/>
            <person name="David Swarbreck"/>
            <person name="Chris Watkins"/>
            <person name="Ann M. McCartney"/>
            <person name="Giulio Formenti"/>
            <person name="Alice Mouton"/>
            <person name="Noel Vella"/>
            <person name="Bjorn M von Reumont"/>
            <person name="Adriana Vella"/>
            <person name="Wilfried Haerty"/>
        </authorList>
    </citation>
    <scope>NUCLEOTIDE SEQUENCE [LARGE SCALE GENOMIC DNA]</scope>
</reference>
<evidence type="ECO:0000313" key="11">
    <source>
        <dbReference type="EMBL" id="CAL7952334.1"/>
    </source>
</evidence>
<dbReference type="PANTHER" id="PTHR13131:SF5">
    <property type="entry name" value="CYSTINOSIN"/>
    <property type="match status" value="1"/>
</dbReference>
<feature type="chain" id="PRO_5045155784" description="Cystinosin homolog" evidence="10">
    <location>
        <begin position="19"/>
        <end position="396"/>
    </location>
</feature>
<keyword evidence="4 9" id="KW-0812">Transmembrane</keyword>
<evidence type="ECO:0000256" key="8">
    <source>
        <dbReference type="ARBA" id="ARBA00048473"/>
    </source>
</evidence>
<evidence type="ECO:0000256" key="9">
    <source>
        <dbReference type="SAM" id="Phobius"/>
    </source>
</evidence>
<dbReference type="InterPro" id="IPR005282">
    <property type="entry name" value="LC_transporter"/>
</dbReference>
<evidence type="ECO:0000256" key="3">
    <source>
        <dbReference type="ARBA" id="ARBA00022448"/>
    </source>
</evidence>
<feature type="transmembrane region" description="Helical" evidence="9">
    <location>
        <begin position="162"/>
        <end position="182"/>
    </location>
</feature>
<sequence>MAFIWYIGIFAILGQTWADFKVSTQDITVHLNSQQSFELYLTTNLSSDVEVTIKVQHPDLISIHPSNFTILKNYVQDEWKRNIFVNGLSAGHSTVSLNVTPSNITDFSQAFVRVTIEKSDTLYHISTVVGWIYFLAWSVSFYPQIYSNYKRKSVVGLNFDYLSLNLVGFIMYALFNCGLFWIPEVELEYFRRYPKGLNPVQVNDIFFALHATFATVITIIQCFVYETGTQRVSTTARVIHSIFAVFILISMILAIVTTITWLDFLYYCSYVKLSITLIKYVPQAFYNYKRKSTVGWSIGNIFLDFTGGMLSMLQMILNAYNYDDWESIFGDPTKFGLGFFSVAFDIFFIIQHYVLYRVGNQNARSKEILHKAENSYEEDSGEVLKDTCCCGLLTQN</sequence>
<comment type="subcellular location">
    <subcellularLocation>
        <location evidence="1">Endomembrane system</location>
        <topology evidence="1">Multi-pass membrane protein</topology>
    </subcellularLocation>
</comment>
<comment type="similarity">
    <text evidence="2">Belongs to the cystinosin family.</text>
</comment>
<proteinExistence type="inferred from homology"/>
<evidence type="ECO:0000256" key="7">
    <source>
        <dbReference type="ARBA" id="ARBA00023136"/>
    </source>
</evidence>
<dbReference type="Pfam" id="PF04193">
    <property type="entry name" value="PQ-loop"/>
    <property type="match status" value="2"/>
</dbReference>
<feature type="transmembrane region" description="Helical" evidence="9">
    <location>
        <begin position="205"/>
        <end position="226"/>
    </location>
</feature>
<evidence type="ECO:0000256" key="6">
    <source>
        <dbReference type="ARBA" id="ARBA00022989"/>
    </source>
</evidence>
<evidence type="ECO:0000256" key="4">
    <source>
        <dbReference type="ARBA" id="ARBA00022692"/>
    </source>
</evidence>
<name>A0ABP1PJK5_XYLVO</name>
<feature type="transmembrane region" description="Helical" evidence="9">
    <location>
        <begin position="264"/>
        <end position="282"/>
    </location>
</feature>
<keyword evidence="7 9" id="KW-0472">Membrane</keyword>
<feature type="transmembrane region" description="Helical" evidence="9">
    <location>
        <begin position="294"/>
        <end position="317"/>
    </location>
</feature>
<feature type="signal peptide" evidence="10">
    <location>
        <begin position="1"/>
        <end position="18"/>
    </location>
</feature>